<keyword evidence="3" id="KW-1185">Reference proteome</keyword>
<evidence type="ECO:0000256" key="1">
    <source>
        <dbReference type="SAM" id="Phobius"/>
    </source>
</evidence>
<evidence type="ECO:0000313" key="3">
    <source>
        <dbReference type="Proteomes" id="UP001236663"/>
    </source>
</evidence>
<keyword evidence="1" id="KW-0472">Membrane</keyword>
<keyword evidence="1" id="KW-0812">Transmembrane</keyword>
<protein>
    <submittedName>
        <fullName evidence="2">Uncharacterized protein</fullName>
    </submittedName>
</protein>
<sequence length="346" mass="39057">MIILLIILKYLGIVISGFFGAYGLITDFKDKQGKITNAGKRALVIILVSSAISIIAQTVEIYLNSAKEKAASEAALKELQQNSKILYNIDRTLNLIADVSVSYVITVDTTDTKIKSYHEKLASTVANLLDTISNDNHNELDRIGLFPSILSSNGRIEEITIDSKSDYFPDEFNEPIAYYSLGYSGINLTFFKKEIPIDSIINDTYYHYSKKDLEMNVEAGINSSFLNGPHFIRYNLNKNSLEINGTNLQSDSKYWNSSGKIIGIPDLLNTTLVISLRSSIVSGNDSIDNKVHEVRNQFQLRTLILEMSKGRDFRIKPEQTKRFVNKDGWTFYIFKFPSSIEELNKL</sequence>
<gene>
    <name evidence="2" type="ORF">QWZ15_06370</name>
</gene>
<evidence type="ECO:0000313" key="2">
    <source>
        <dbReference type="EMBL" id="MDN3687443.1"/>
    </source>
</evidence>
<organism evidence="2 3">
    <name type="scientific">Cyclobacterium jeungdonense</name>
    <dbReference type="NCBI Taxonomy" id="708087"/>
    <lineage>
        <taxon>Bacteria</taxon>
        <taxon>Pseudomonadati</taxon>
        <taxon>Bacteroidota</taxon>
        <taxon>Cytophagia</taxon>
        <taxon>Cytophagales</taxon>
        <taxon>Cyclobacteriaceae</taxon>
        <taxon>Cyclobacterium</taxon>
    </lineage>
</organism>
<dbReference type="EMBL" id="JAUFQS010000006">
    <property type="protein sequence ID" value="MDN3687443.1"/>
    <property type="molecule type" value="Genomic_DNA"/>
</dbReference>
<dbReference type="RefSeq" id="WP_163385269.1">
    <property type="nucleotide sequence ID" value="NZ_JAUFQS010000006.1"/>
</dbReference>
<proteinExistence type="predicted"/>
<feature type="transmembrane region" description="Helical" evidence="1">
    <location>
        <begin position="44"/>
        <end position="63"/>
    </location>
</feature>
<feature type="transmembrane region" description="Helical" evidence="1">
    <location>
        <begin position="6"/>
        <end position="24"/>
    </location>
</feature>
<dbReference type="Proteomes" id="UP001236663">
    <property type="component" value="Unassembled WGS sequence"/>
</dbReference>
<comment type="caution">
    <text evidence="2">The sequence shown here is derived from an EMBL/GenBank/DDBJ whole genome shotgun (WGS) entry which is preliminary data.</text>
</comment>
<keyword evidence="1" id="KW-1133">Transmembrane helix</keyword>
<reference evidence="3" key="1">
    <citation type="journal article" date="2019" name="Int. J. Syst. Evol. Microbiol.">
        <title>The Global Catalogue of Microorganisms (GCM) 10K type strain sequencing project: providing services to taxonomists for standard genome sequencing and annotation.</title>
        <authorList>
            <consortium name="The Broad Institute Genomics Platform"/>
            <consortium name="The Broad Institute Genome Sequencing Center for Infectious Disease"/>
            <person name="Wu L."/>
            <person name="Ma J."/>
        </authorList>
    </citation>
    <scope>NUCLEOTIDE SEQUENCE [LARGE SCALE GENOMIC DNA]</scope>
    <source>
        <strain evidence="3">CECT 7706</strain>
    </source>
</reference>
<accession>A0ABT8C3U5</accession>
<name>A0ABT8C3U5_9BACT</name>